<evidence type="ECO:0000259" key="4">
    <source>
        <dbReference type="Pfam" id="PF25145"/>
    </source>
</evidence>
<dbReference type="InterPro" id="IPR056739">
    <property type="entry name" value="NfeD_membrane"/>
</dbReference>
<dbReference type="GO" id="GO:0005886">
    <property type="term" value="C:plasma membrane"/>
    <property type="evidence" value="ECO:0007669"/>
    <property type="project" value="TreeGrafter"/>
</dbReference>
<feature type="domain" description="NfeD1b N-terminal" evidence="4">
    <location>
        <begin position="70"/>
        <end position="261"/>
    </location>
</feature>
<feature type="transmembrane region" description="Helical" evidence="1">
    <location>
        <begin position="400"/>
        <end position="422"/>
    </location>
</feature>
<name>A0A6B2M1S2_9BACT</name>
<dbReference type="Gene3D" id="2.40.50.140">
    <property type="entry name" value="Nucleic acid-binding proteins"/>
    <property type="match status" value="1"/>
</dbReference>
<sequence>MTRSCNTLFLFLFFFGLTAFANWGPAPEKEDPPAAVSKRADPVVEAIAVETMTPEERAKPLMSDDGKVHVYRVPITEGISKPNLFILRRSIKQAIEQNVNVIVLDMDTPGGRLDVTLDMMELLERFDGETITFVNKDAISAGAYISMATDSIYFAPDGVMGAAAVVSGGGQEIDESMKAKINSYLLARMRSYTGEFPYRAEVIRAMADLDYELEIDGKVLKAEGELLSVTAAEAVELYGDPPFPLLADGIATDLDDLLAQRYGEGVTVLETFEISWSEEAAKYLDSIAPILLGLGLLLLFVEFKTPGFGLFGIAGLTLVAIVFASNYLAGLAGFEAILFFLLGLVFIVVDIFLLPGTFVFLVLGLVFILGSLLWSLSDIWPTPDGDGPGGISFTVEMDSIWAALYEILGAFAIAAFGLWLIWRFLPNTPIYGRLVHSISGAMPDPVISGGGEVRGTEALPDVGAKGVVVGPMHPLGEVSIDGKRYQASVAIGSLDRGTPVVVTGYKNFSLLVEAEEDLSS</sequence>
<dbReference type="Proteomes" id="UP000478417">
    <property type="component" value="Unassembled WGS sequence"/>
</dbReference>
<feature type="domain" description="NfeD integral membrane" evidence="3">
    <location>
        <begin position="287"/>
        <end position="423"/>
    </location>
</feature>
<evidence type="ECO:0000256" key="1">
    <source>
        <dbReference type="SAM" id="Phobius"/>
    </source>
</evidence>
<keyword evidence="2" id="KW-0732">Signal</keyword>
<dbReference type="InterPro" id="IPR052165">
    <property type="entry name" value="Membrane_assoc_protease"/>
</dbReference>
<feature type="transmembrane region" description="Helical" evidence="1">
    <location>
        <begin position="308"/>
        <end position="328"/>
    </location>
</feature>
<organism evidence="5 6">
    <name type="scientific">Oceanipulchritudo coccoides</name>
    <dbReference type="NCBI Taxonomy" id="2706888"/>
    <lineage>
        <taxon>Bacteria</taxon>
        <taxon>Pseudomonadati</taxon>
        <taxon>Verrucomicrobiota</taxon>
        <taxon>Opitutia</taxon>
        <taxon>Puniceicoccales</taxon>
        <taxon>Oceanipulchritudinaceae</taxon>
        <taxon>Oceanipulchritudo</taxon>
    </lineage>
</organism>
<gene>
    <name evidence="5" type="ORF">G0Q06_06845</name>
</gene>
<dbReference type="PANTHER" id="PTHR33507:SF3">
    <property type="entry name" value="INNER MEMBRANE PROTEIN YBBJ"/>
    <property type="match status" value="1"/>
</dbReference>
<dbReference type="InterPro" id="IPR029045">
    <property type="entry name" value="ClpP/crotonase-like_dom_sf"/>
</dbReference>
<accession>A0A6B2M1S2</accession>
<keyword evidence="1" id="KW-0812">Transmembrane</keyword>
<keyword evidence="6" id="KW-1185">Reference proteome</keyword>
<reference evidence="5 6" key="1">
    <citation type="submission" date="2020-02" db="EMBL/GenBank/DDBJ databases">
        <title>Albibacoteraceae fam. nov., the first described family within the subdivision 4 Verrucomicrobia.</title>
        <authorList>
            <person name="Xi F."/>
        </authorList>
    </citation>
    <scope>NUCLEOTIDE SEQUENCE [LARGE SCALE GENOMIC DNA]</scope>
    <source>
        <strain evidence="5 6">CK1056</strain>
    </source>
</reference>
<comment type="caution">
    <text evidence="5">The sequence shown here is derived from an EMBL/GenBank/DDBJ whole genome shotgun (WGS) entry which is preliminary data.</text>
</comment>
<feature type="transmembrane region" description="Helical" evidence="1">
    <location>
        <begin position="283"/>
        <end position="301"/>
    </location>
</feature>
<evidence type="ECO:0008006" key="7">
    <source>
        <dbReference type="Google" id="ProtNLM"/>
    </source>
</evidence>
<evidence type="ECO:0000259" key="3">
    <source>
        <dbReference type="Pfam" id="PF24961"/>
    </source>
</evidence>
<keyword evidence="1" id="KW-0472">Membrane</keyword>
<dbReference type="Pfam" id="PF25145">
    <property type="entry name" value="NfeD1b_N"/>
    <property type="match status" value="1"/>
</dbReference>
<protein>
    <recommendedName>
        <fullName evidence="7">NfeD-like C-terminal domain-containing protein</fullName>
    </recommendedName>
</protein>
<dbReference type="InterPro" id="IPR056738">
    <property type="entry name" value="NfeD1b_N"/>
</dbReference>
<dbReference type="InterPro" id="IPR012340">
    <property type="entry name" value="NA-bd_OB-fold"/>
</dbReference>
<dbReference type="Pfam" id="PF24961">
    <property type="entry name" value="NfeD_membrane"/>
    <property type="match status" value="1"/>
</dbReference>
<feature type="transmembrane region" description="Helical" evidence="1">
    <location>
        <begin position="334"/>
        <end position="353"/>
    </location>
</feature>
<feature type="transmembrane region" description="Helical" evidence="1">
    <location>
        <begin position="358"/>
        <end position="380"/>
    </location>
</feature>
<evidence type="ECO:0000256" key="2">
    <source>
        <dbReference type="SAM" id="SignalP"/>
    </source>
</evidence>
<dbReference type="AlphaFoldDB" id="A0A6B2M1S2"/>
<feature type="chain" id="PRO_5025391790" description="NfeD-like C-terminal domain-containing protein" evidence="2">
    <location>
        <begin position="22"/>
        <end position="520"/>
    </location>
</feature>
<dbReference type="SUPFAM" id="SSF52096">
    <property type="entry name" value="ClpP/crotonase"/>
    <property type="match status" value="1"/>
</dbReference>
<keyword evidence="1" id="KW-1133">Transmembrane helix</keyword>
<dbReference type="CDD" id="cd07021">
    <property type="entry name" value="Clp_protease_NfeD_like"/>
    <property type="match status" value="1"/>
</dbReference>
<dbReference type="RefSeq" id="WP_163963821.1">
    <property type="nucleotide sequence ID" value="NZ_JAAGNX010000002.1"/>
</dbReference>
<dbReference type="PANTHER" id="PTHR33507">
    <property type="entry name" value="INNER MEMBRANE PROTEIN YBBJ"/>
    <property type="match status" value="1"/>
</dbReference>
<dbReference type="Gene3D" id="3.90.226.10">
    <property type="entry name" value="2-enoyl-CoA Hydratase, Chain A, domain 1"/>
    <property type="match status" value="1"/>
</dbReference>
<feature type="signal peptide" evidence="2">
    <location>
        <begin position="1"/>
        <end position="21"/>
    </location>
</feature>
<evidence type="ECO:0000313" key="6">
    <source>
        <dbReference type="Proteomes" id="UP000478417"/>
    </source>
</evidence>
<dbReference type="EMBL" id="JAAGNX010000002">
    <property type="protein sequence ID" value="NDV62159.1"/>
    <property type="molecule type" value="Genomic_DNA"/>
</dbReference>
<evidence type="ECO:0000313" key="5">
    <source>
        <dbReference type="EMBL" id="NDV62159.1"/>
    </source>
</evidence>
<proteinExistence type="predicted"/>